<accession>A0ABP0VX33</accession>
<dbReference type="InterPro" id="IPR009249">
    <property type="entry name" value="Ferredoxin-dep_bilin_Rdtase"/>
</dbReference>
<keyword evidence="2" id="KW-0560">Oxidoreductase</keyword>
<evidence type="ECO:0000313" key="4">
    <source>
        <dbReference type="Proteomes" id="UP001497444"/>
    </source>
</evidence>
<dbReference type="Gene3D" id="3.40.1500.20">
    <property type="match status" value="1"/>
</dbReference>
<dbReference type="EMBL" id="OZ020107">
    <property type="protein sequence ID" value="CAK9259071.1"/>
    <property type="molecule type" value="Genomic_DNA"/>
</dbReference>
<reference evidence="3" key="1">
    <citation type="submission" date="2024-02" db="EMBL/GenBank/DDBJ databases">
        <authorList>
            <consortium name="ELIXIR-Norway"/>
            <consortium name="Elixir Norway"/>
        </authorList>
    </citation>
    <scope>NUCLEOTIDE SEQUENCE</scope>
</reference>
<evidence type="ECO:0008006" key="5">
    <source>
        <dbReference type="Google" id="ProtNLM"/>
    </source>
</evidence>
<dbReference type="PANTHER" id="PTHR34557">
    <property type="entry name" value="PHYTOCHROMOBILIN:FERREDOXIN OXIDOREDUCTASE, CHLOROPLASTIC"/>
    <property type="match status" value="1"/>
</dbReference>
<organism evidence="3 4">
    <name type="scientific">Sphagnum jensenii</name>
    <dbReference type="NCBI Taxonomy" id="128206"/>
    <lineage>
        <taxon>Eukaryota</taxon>
        <taxon>Viridiplantae</taxon>
        <taxon>Streptophyta</taxon>
        <taxon>Embryophyta</taxon>
        <taxon>Bryophyta</taxon>
        <taxon>Sphagnophytina</taxon>
        <taxon>Sphagnopsida</taxon>
        <taxon>Sphagnales</taxon>
        <taxon>Sphagnaceae</taxon>
        <taxon>Sphagnum</taxon>
    </lineage>
</organism>
<sequence>METLSCPLSQKWYHISRGAIKSRQAGLESRTSLVELAICKLGLPKRLRFSALFPLERSWGRVQVTVGVSVFGLSFCGSRRLQAAKKSRSNNRWDLEAIRGVRAELSCTRAKNKGLYDDFLDFAVEKLHQHVQEISKLPIQDEFSNMVALDGVSLTKNCAYESAKIRIFRAASIDAGNALQVLNLAICARPEYDLPIFCTDFVSTASRNIIVLDLNPLHNIEQNPEYKDKYFSELLPMANKYSQILPWGDKLTAESIQFFSPIVIWSRPHQREDIQNKVFPAFQDYLEAWLQMVDIAQPTTNPEQISKNQEAHHRYLMWRATKDPGRNMLARLYGEQLCERYISEFMFNGVNTLGTKGFLDYFPEYNMSDGSISKQRSVLGRSYEQRPWDSSGHFNPVL</sequence>
<comment type="similarity">
    <text evidence="1">Belongs to the HY2 family.</text>
</comment>
<dbReference type="Pfam" id="PF05996">
    <property type="entry name" value="Fe_bilin_red"/>
    <property type="match status" value="1"/>
</dbReference>
<gene>
    <name evidence="3" type="ORF">CSSPJE1EN1_LOCUS4549</name>
</gene>
<evidence type="ECO:0000256" key="1">
    <source>
        <dbReference type="ARBA" id="ARBA00006908"/>
    </source>
</evidence>
<protein>
    <recommendedName>
        <fullName evidence="5">Phytochromobilin:ferredoxin oxidoreductase, chloroplastic</fullName>
    </recommendedName>
</protein>
<dbReference type="Proteomes" id="UP001497444">
    <property type="component" value="Chromosome 12"/>
</dbReference>
<proteinExistence type="inferred from homology"/>
<dbReference type="PANTHER" id="PTHR34557:SF1">
    <property type="entry name" value="PHYTOCHROMOBILIN:FERREDOXIN OXIDOREDUCTASE, CHLOROPLASTIC"/>
    <property type="match status" value="1"/>
</dbReference>
<keyword evidence="4" id="KW-1185">Reference proteome</keyword>
<evidence type="ECO:0000313" key="3">
    <source>
        <dbReference type="EMBL" id="CAK9259071.1"/>
    </source>
</evidence>
<evidence type="ECO:0000256" key="2">
    <source>
        <dbReference type="ARBA" id="ARBA00023002"/>
    </source>
</evidence>
<name>A0ABP0VX33_9BRYO</name>